<evidence type="ECO:0000256" key="1">
    <source>
        <dbReference type="ARBA" id="ARBA00004651"/>
    </source>
</evidence>
<feature type="transmembrane region" description="Helical" evidence="12">
    <location>
        <begin position="581"/>
        <end position="610"/>
    </location>
</feature>
<dbReference type="SUPFAM" id="SSF57535">
    <property type="entry name" value="Complement control module/SCR domain"/>
    <property type="match status" value="2"/>
</dbReference>
<keyword evidence="17" id="KW-1185">Reference proteome</keyword>
<keyword evidence="7" id="KW-1015">Disulfide bond</keyword>
<accession>A0ABP0FJS6</accession>
<evidence type="ECO:0000256" key="11">
    <source>
        <dbReference type="PROSITE-ProRule" id="PRU00302"/>
    </source>
</evidence>
<feature type="chain" id="PRO_5047396873" evidence="13">
    <location>
        <begin position="22"/>
        <end position="759"/>
    </location>
</feature>
<dbReference type="Proteomes" id="UP001642483">
    <property type="component" value="Unassembled WGS sequence"/>
</dbReference>
<feature type="transmembrane region" description="Helical" evidence="12">
    <location>
        <begin position="677"/>
        <end position="697"/>
    </location>
</feature>
<evidence type="ECO:0000313" key="17">
    <source>
        <dbReference type="Proteomes" id="UP001642483"/>
    </source>
</evidence>
<keyword evidence="11" id="KW-0768">Sushi</keyword>
<dbReference type="CDD" id="cd00033">
    <property type="entry name" value="CCP"/>
    <property type="match status" value="1"/>
</dbReference>
<evidence type="ECO:0000256" key="10">
    <source>
        <dbReference type="ARBA" id="ARBA00023224"/>
    </source>
</evidence>
<evidence type="ECO:0000259" key="15">
    <source>
        <dbReference type="PROSITE" id="PS50923"/>
    </source>
</evidence>
<keyword evidence="10" id="KW-0807">Transducer</keyword>
<dbReference type="Gene3D" id="2.10.70.10">
    <property type="entry name" value="Complement Module, domain 1"/>
    <property type="match status" value="3"/>
</dbReference>
<dbReference type="Pfam" id="PF00001">
    <property type="entry name" value="7tm_1"/>
    <property type="match status" value="1"/>
</dbReference>
<keyword evidence="13" id="KW-0732">Signal</keyword>
<evidence type="ECO:0000259" key="14">
    <source>
        <dbReference type="PROSITE" id="PS50262"/>
    </source>
</evidence>
<dbReference type="PANTHER" id="PTHR24246:SF27">
    <property type="entry name" value="ADENOSINE RECEPTOR, ISOFORM A"/>
    <property type="match status" value="1"/>
</dbReference>
<keyword evidence="8" id="KW-0675">Receptor</keyword>
<comment type="caution">
    <text evidence="11">Lacks conserved residue(s) required for the propagation of feature annotation.</text>
</comment>
<evidence type="ECO:0000256" key="12">
    <source>
        <dbReference type="SAM" id="Phobius"/>
    </source>
</evidence>
<evidence type="ECO:0000256" key="7">
    <source>
        <dbReference type="ARBA" id="ARBA00023157"/>
    </source>
</evidence>
<comment type="caution">
    <text evidence="16">The sequence shown here is derived from an EMBL/GenBank/DDBJ whole genome shotgun (WGS) entry which is preliminary data.</text>
</comment>
<dbReference type="PROSITE" id="PS50262">
    <property type="entry name" value="G_PROTEIN_RECEP_F1_2"/>
    <property type="match status" value="1"/>
</dbReference>
<sequence>MDQSWKTWILILSYFSPCVQPQPCHPPRQVPRATFIGPYHSPSGYQAHYYCDTGLIPDDAKASHVFCEERILSSRSHERSSVTCCQTSGNFSCVEPSFGCGNPALITNGGFSAHLFLSFASNGAFMPDIEIEYFCTYGFKLDAPAGHTSTCLQGNRWSLNRSSSDFPRCQPDDCGEPPAALNATIIVTSTTENSVARYVCDPGLFTNDVTATTCRRSGYFTLFWDLKVVPTCSVPETGCGNPPKALAGPAVGKVGSYLKGETVTYTCKNVLGSYEAGNNTCEGNNVWRKSDESKGLARCYFYSLAPGQVPARFILYGPVEELFYYPHHSFDSTTTSILADVIYDRSNDTSNERTSTNKPNVTSRISTVCGFPGICVGTIRDIYINCFNQTLLSCQQCGVGRAIVFLILMVIFGLMIFVGNALVICVGYRRWKRRNATKLDICKTSLAVADILTGVQILVVMVYNFSWSMNLTPIELDQQQLVLQGSAQAYVGGILLLFSLTSSLYHLLYIGGERVYAITKPLKYRWHGKSATYYGLSLVWIFSVVTASVFAWFPGKFIFTYMTTTFLFYPALHEDPHHHDYTVAIVMMVLFYLIPFLCLTATCVFTVGFIHRGVKKTSWDNLANTTLLNSKRKQLRSILKTITLMQIGFTATLIPIVVVVSLFYSGHLDCNSLSQPYLVGFYLSMANSLVNVIIYSVREKDFRRDIVNIFRPGYSRGGASKASNSTTNKKDKSLFASQISAKHTAQTTVSLPTSKTAML</sequence>
<dbReference type="PRINTS" id="PR00237">
    <property type="entry name" value="GPCRRHODOPSN"/>
</dbReference>
<keyword evidence="9" id="KW-0325">Glycoprotein</keyword>
<keyword evidence="6 12" id="KW-0472">Membrane</keyword>
<dbReference type="InterPro" id="IPR000436">
    <property type="entry name" value="Sushi_SCR_CCP_dom"/>
</dbReference>
<evidence type="ECO:0000256" key="13">
    <source>
        <dbReference type="SAM" id="SignalP"/>
    </source>
</evidence>
<feature type="domain" description="Sushi" evidence="15">
    <location>
        <begin position="237"/>
        <end position="301"/>
    </location>
</feature>
<keyword evidence="5" id="KW-0297">G-protein coupled receptor</keyword>
<evidence type="ECO:0000256" key="6">
    <source>
        <dbReference type="ARBA" id="ARBA00023136"/>
    </source>
</evidence>
<feature type="transmembrane region" description="Helical" evidence="12">
    <location>
        <begin position="402"/>
        <end position="426"/>
    </location>
</feature>
<comment type="subcellular location">
    <subcellularLocation>
        <location evidence="1">Cell membrane</location>
        <topology evidence="1">Multi-pass membrane protein</topology>
    </subcellularLocation>
</comment>
<keyword evidence="4 12" id="KW-1133">Transmembrane helix</keyword>
<feature type="transmembrane region" description="Helical" evidence="12">
    <location>
        <begin position="641"/>
        <end position="665"/>
    </location>
</feature>
<evidence type="ECO:0000256" key="5">
    <source>
        <dbReference type="ARBA" id="ARBA00023040"/>
    </source>
</evidence>
<dbReference type="CDD" id="cd00637">
    <property type="entry name" value="7tm_classA_rhodopsin-like"/>
    <property type="match status" value="1"/>
</dbReference>
<name>A0ABP0FJS6_CLALP</name>
<feature type="signal peptide" evidence="13">
    <location>
        <begin position="1"/>
        <end position="21"/>
    </location>
</feature>
<feature type="domain" description="Sushi" evidence="15">
    <location>
        <begin position="172"/>
        <end position="234"/>
    </location>
</feature>
<keyword evidence="3 12" id="KW-0812">Transmembrane</keyword>
<feature type="transmembrane region" description="Helical" evidence="12">
    <location>
        <begin position="531"/>
        <end position="553"/>
    </location>
</feature>
<evidence type="ECO:0000256" key="8">
    <source>
        <dbReference type="ARBA" id="ARBA00023170"/>
    </source>
</evidence>
<keyword evidence="2" id="KW-1003">Cell membrane</keyword>
<dbReference type="InterPro" id="IPR035976">
    <property type="entry name" value="Sushi/SCR/CCP_sf"/>
</dbReference>
<proteinExistence type="predicted"/>
<evidence type="ECO:0000256" key="4">
    <source>
        <dbReference type="ARBA" id="ARBA00022989"/>
    </source>
</evidence>
<dbReference type="SUPFAM" id="SSF81321">
    <property type="entry name" value="Family A G protein-coupled receptor-like"/>
    <property type="match status" value="1"/>
</dbReference>
<feature type="domain" description="Sushi" evidence="15">
    <location>
        <begin position="98"/>
        <end position="171"/>
    </location>
</feature>
<organism evidence="16 17">
    <name type="scientific">Clavelina lepadiformis</name>
    <name type="common">Light-bulb sea squirt</name>
    <name type="synonym">Ascidia lepadiformis</name>
    <dbReference type="NCBI Taxonomy" id="159417"/>
    <lineage>
        <taxon>Eukaryota</taxon>
        <taxon>Metazoa</taxon>
        <taxon>Chordata</taxon>
        <taxon>Tunicata</taxon>
        <taxon>Ascidiacea</taxon>
        <taxon>Aplousobranchia</taxon>
        <taxon>Clavelinidae</taxon>
        <taxon>Clavelina</taxon>
    </lineage>
</organism>
<evidence type="ECO:0000256" key="3">
    <source>
        <dbReference type="ARBA" id="ARBA00022692"/>
    </source>
</evidence>
<feature type="transmembrane region" description="Helical" evidence="12">
    <location>
        <begin position="447"/>
        <end position="467"/>
    </location>
</feature>
<gene>
    <name evidence="16" type="ORF">CVLEPA_LOCUS10149</name>
</gene>
<dbReference type="EMBL" id="CAWYQH010000068">
    <property type="protein sequence ID" value="CAK8679904.1"/>
    <property type="molecule type" value="Genomic_DNA"/>
</dbReference>
<dbReference type="Gene3D" id="1.20.1070.10">
    <property type="entry name" value="Rhodopsin 7-helix transmembrane proteins"/>
    <property type="match status" value="1"/>
</dbReference>
<dbReference type="PROSITE" id="PS50923">
    <property type="entry name" value="SUSHI"/>
    <property type="match status" value="3"/>
</dbReference>
<dbReference type="InterPro" id="IPR017452">
    <property type="entry name" value="GPCR_Rhodpsn_7TM"/>
</dbReference>
<protein>
    <submittedName>
        <fullName evidence="16">Uncharacterized protein</fullName>
    </submittedName>
</protein>
<evidence type="ECO:0000313" key="16">
    <source>
        <dbReference type="EMBL" id="CAK8679904.1"/>
    </source>
</evidence>
<feature type="domain" description="G-protein coupled receptors family 1 profile" evidence="14">
    <location>
        <begin position="419"/>
        <end position="695"/>
    </location>
</feature>
<reference evidence="16 17" key="1">
    <citation type="submission" date="2024-02" db="EMBL/GenBank/DDBJ databases">
        <authorList>
            <person name="Daric V."/>
            <person name="Darras S."/>
        </authorList>
    </citation>
    <scope>NUCLEOTIDE SEQUENCE [LARGE SCALE GENOMIC DNA]</scope>
</reference>
<dbReference type="SMART" id="SM00032">
    <property type="entry name" value="CCP"/>
    <property type="match status" value="4"/>
</dbReference>
<dbReference type="InterPro" id="IPR000276">
    <property type="entry name" value="GPCR_Rhodpsn"/>
</dbReference>
<dbReference type="PANTHER" id="PTHR24246">
    <property type="entry name" value="OLFACTORY RECEPTOR AND ADENOSINE RECEPTOR"/>
    <property type="match status" value="1"/>
</dbReference>
<evidence type="ECO:0000256" key="9">
    <source>
        <dbReference type="ARBA" id="ARBA00023180"/>
    </source>
</evidence>
<feature type="transmembrane region" description="Helical" evidence="12">
    <location>
        <begin position="487"/>
        <end position="510"/>
    </location>
</feature>
<evidence type="ECO:0000256" key="2">
    <source>
        <dbReference type="ARBA" id="ARBA00022475"/>
    </source>
</evidence>